<feature type="domain" description="Beta-lactamase-related" evidence="1">
    <location>
        <begin position="26"/>
        <end position="78"/>
    </location>
</feature>
<reference evidence="2" key="1">
    <citation type="submission" date="2019-05" db="EMBL/GenBank/DDBJ databases">
        <authorList>
            <consortium name="Pathogen Informatics"/>
        </authorList>
    </citation>
    <scope>NUCLEOTIDE SEQUENCE [LARGE SCALE GENOMIC DNA]</scope>
    <source>
        <strain evidence="2">NCTC12965</strain>
    </source>
</reference>
<dbReference type="Pfam" id="PF00144">
    <property type="entry name" value="Beta-lactamase"/>
    <property type="match status" value="1"/>
</dbReference>
<dbReference type="EMBL" id="CABEEZ010000033">
    <property type="protein sequence ID" value="VTR23899.1"/>
    <property type="molecule type" value="Genomic_DNA"/>
</dbReference>
<gene>
    <name evidence="2" type="primary">ampC_1</name>
    <name evidence="2" type="ORF">NCTC12965_01884</name>
</gene>
<dbReference type="InterPro" id="IPR001466">
    <property type="entry name" value="Beta-lactam-related"/>
</dbReference>
<dbReference type="AlphaFoldDB" id="A0A4U9TXI0"/>
<evidence type="ECO:0000313" key="2">
    <source>
        <dbReference type="EMBL" id="VTR23899.1"/>
    </source>
</evidence>
<name>A0A4U9TXI0_SERFO</name>
<dbReference type="InterPro" id="IPR012338">
    <property type="entry name" value="Beta-lactam/transpept-like"/>
</dbReference>
<dbReference type="EC" id="3.5.2.6" evidence="2"/>
<organism evidence="2">
    <name type="scientific">Serratia fonticola</name>
    <dbReference type="NCBI Taxonomy" id="47917"/>
    <lineage>
        <taxon>Bacteria</taxon>
        <taxon>Pseudomonadati</taxon>
        <taxon>Pseudomonadota</taxon>
        <taxon>Gammaproteobacteria</taxon>
        <taxon>Enterobacterales</taxon>
        <taxon>Yersiniaceae</taxon>
        <taxon>Serratia</taxon>
    </lineage>
</organism>
<dbReference type="GO" id="GO:0008800">
    <property type="term" value="F:beta-lactamase activity"/>
    <property type="evidence" value="ECO:0007669"/>
    <property type="project" value="UniProtKB-EC"/>
</dbReference>
<sequence>MVEGSDNKNALAALSVTKITPPAPPSSASWVHKTGSTGGFGSYVAFIPQQDLGIVMLANKNYPNPVRVEAAYRILEALQK</sequence>
<proteinExistence type="predicted"/>
<dbReference type="SUPFAM" id="SSF56601">
    <property type="entry name" value="beta-lactamase/transpeptidase-like"/>
    <property type="match status" value="1"/>
</dbReference>
<dbReference type="Gene3D" id="3.40.710.10">
    <property type="entry name" value="DD-peptidase/beta-lactamase superfamily"/>
    <property type="match status" value="1"/>
</dbReference>
<evidence type="ECO:0000259" key="1">
    <source>
        <dbReference type="Pfam" id="PF00144"/>
    </source>
</evidence>
<keyword evidence="2" id="KW-0378">Hydrolase</keyword>
<accession>A0A4U9TXI0</accession>
<protein>
    <submittedName>
        <fullName evidence="2">Beta-lactamase</fullName>
        <ecNumber evidence="2">3.5.2.6</ecNumber>
    </submittedName>
</protein>